<accession>A0ABP9X9Q5</accession>
<feature type="compositionally biased region" description="Basic and acidic residues" evidence="1">
    <location>
        <begin position="53"/>
        <end position="69"/>
    </location>
</feature>
<protein>
    <submittedName>
        <fullName evidence="2">Uncharacterized protein</fullName>
    </submittedName>
</protein>
<evidence type="ECO:0000256" key="1">
    <source>
        <dbReference type="SAM" id="MobiDB-lite"/>
    </source>
</evidence>
<sequence length="82" mass="8879">MPPVMRKSGTGGGRSLDAAALPITGYSWTARGSRIFVNHGLDVGVNARENDANDTEYRVKERETGRHDTPALAQHDSSVTRV</sequence>
<reference evidence="2 3" key="1">
    <citation type="submission" date="2024-02" db="EMBL/GenBank/DDBJ databases">
        <title>Herpetosiphon gulosus NBRC 112829.</title>
        <authorList>
            <person name="Ichikawa N."/>
            <person name="Katano-Makiyama Y."/>
            <person name="Hidaka K."/>
        </authorList>
    </citation>
    <scope>NUCLEOTIDE SEQUENCE [LARGE SCALE GENOMIC DNA]</scope>
    <source>
        <strain evidence="2 3">NBRC 112829</strain>
    </source>
</reference>
<evidence type="ECO:0000313" key="3">
    <source>
        <dbReference type="Proteomes" id="UP001428290"/>
    </source>
</evidence>
<name>A0ABP9X9Q5_9CHLR</name>
<organism evidence="2 3">
    <name type="scientific">Herpetosiphon gulosus</name>
    <dbReference type="NCBI Taxonomy" id="1973496"/>
    <lineage>
        <taxon>Bacteria</taxon>
        <taxon>Bacillati</taxon>
        <taxon>Chloroflexota</taxon>
        <taxon>Chloroflexia</taxon>
        <taxon>Herpetosiphonales</taxon>
        <taxon>Herpetosiphonaceae</taxon>
        <taxon>Herpetosiphon</taxon>
    </lineage>
</organism>
<comment type="caution">
    <text evidence="2">The sequence shown here is derived from an EMBL/GenBank/DDBJ whole genome shotgun (WGS) entry which is preliminary data.</text>
</comment>
<keyword evidence="3" id="KW-1185">Reference proteome</keyword>
<evidence type="ECO:0000313" key="2">
    <source>
        <dbReference type="EMBL" id="GAA5531293.1"/>
    </source>
</evidence>
<gene>
    <name evidence="2" type="ORF">Hgul01_05118</name>
</gene>
<feature type="region of interest" description="Disordered" evidence="1">
    <location>
        <begin position="53"/>
        <end position="82"/>
    </location>
</feature>
<dbReference type="EMBL" id="BAABRU010000042">
    <property type="protein sequence ID" value="GAA5531293.1"/>
    <property type="molecule type" value="Genomic_DNA"/>
</dbReference>
<proteinExistence type="predicted"/>
<dbReference type="Proteomes" id="UP001428290">
    <property type="component" value="Unassembled WGS sequence"/>
</dbReference>